<organism evidence="3 4">
    <name type="scientific">Amblyomma americanum</name>
    <name type="common">Lone star tick</name>
    <dbReference type="NCBI Taxonomy" id="6943"/>
    <lineage>
        <taxon>Eukaryota</taxon>
        <taxon>Metazoa</taxon>
        <taxon>Ecdysozoa</taxon>
        <taxon>Arthropoda</taxon>
        <taxon>Chelicerata</taxon>
        <taxon>Arachnida</taxon>
        <taxon>Acari</taxon>
        <taxon>Parasitiformes</taxon>
        <taxon>Ixodida</taxon>
        <taxon>Ixodoidea</taxon>
        <taxon>Ixodidae</taxon>
        <taxon>Amblyomminae</taxon>
        <taxon>Amblyomma</taxon>
    </lineage>
</organism>
<comment type="caution">
    <text evidence="3">The sequence shown here is derived from an EMBL/GenBank/DDBJ whole genome shotgun (WGS) entry which is preliminary data.</text>
</comment>
<evidence type="ECO:0008006" key="5">
    <source>
        <dbReference type="Google" id="ProtNLM"/>
    </source>
</evidence>
<gene>
    <name evidence="3" type="ORF">V5799_025444</name>
</gene>
<dbReference type="AlphaFoldDB" id="A0AAQ4E9J6"/>
<evidence type="ECO:0000313" key="3">
    <source>
        <dbReference type="EMBL" id="KAK8771313.1"/>
    </source>
</evidence>
<feature type="coiled-coil region" evidence="1">
    <location>
        <begin position="272"/>
        <end position="306"/>
    </location>
</feature>
<accession>A0AAQ4E9J6</accession>
<feature type="region of interest" description="Disordered" evidence="2">
    <location>
        <begin position="62"/>
        <end position="104"/>
    </location>
</feature>
<protein>
    <recommendedName>
        <fullName evidence="5">THAP-type domain-containing protein</fullName>
    </recommendedName>
</protein>
<reference evidence="3 4" key="1">
    <citation type="journal article" date="2023" name="Arcadia Sci">
        <title>De novo assembly of a long-read Amblyomma americanum tick genome.</title>
        <authorList>
            <person name="Chou S."/>
            <person name="Poskanzer K.E."/>
            <person name="Rollins M."/>
            <person name="Thuy-Boun P.S."/>
        </authorList>
    </citation>
    <scope>NUCLEOTIDE SEQUENCE [LARGE SCALE GENOMIC DNA]</scope>
    <source>
        <strain evidence="3">F_SG_1</strain>
        <tissue evidence="3">Salivary glands</tissue>
    </source>
</reference>
<dbReference type="Proteomes" id="UP001321473">
    <property type="component" value="Unassembled WGS sequence"/>
</dbReference>
<proteinExistence type="predicted"/>
<name>A0AAQ4E9J6_AMBAM</name>
<keyword evidence="4" id="KW-1185">Reference proteome</keyword>
<evidence type="ECO:0000313" key="4">
    <source>
        <dbReference type="Proteomes" id="UP001321473"/>
    </source>
</evidence>
<dbReference type="EMBL" id="JARKHS020019913">
    <property type="protein sequence ID" value="KAK8771313.1"/>
    <property type="molecule type" value="Genomic_DNA"/>
</dbReference>
<sequence length="331" mass="36898">MDAKSRVCHVHFHAEDIMREFVHNVNGDVVVIPRDKWALREGAIPLLFPSYPKFLSKQAFHQQRQTRSSARREPLLFEDPDDPSGAIATAPPPPPPAPSAVEQAREAARHQLCEELSALPRRTERFHGWSVERGADESVVFFKLRVCDQVAQVERAVIVASDLKLCLNAGGRKVPSRTYANADGLLFTCLDGLRCFLDYVGSLRVCAGCPAELYPHVSRSSTAARHGASWHHKTCAVLGTRPVCPACHKLRMTFAKRAKGLYRGSGGDAAAARALRRKVIRATVRRERMKQELRAMKKEVQNVSKHMVDKVLELLPREQRAAVATAFRKAS</sequence>
<evidence type="ECO:0000256" key="2">
    <source>
        <dbReference type="SAM" id="MobiDB-lite"/>
    </source>
</evidence>
<evidence type="ECO:0000256" key="1">
    <source>
        <dbReference type="SAM" id="Coils"/>
    </source>
</evidence>
<keyword evidence="1" id="KW-0175">Coiled coil</keyword>